<dbReference type="RefSeq" id="WP_296938777.1">
    <property type="nucleotide sequence ID" value="NZ_LT599032.1"/>
</dbReference>
<accession>A0A212J273</accession>
<feature type="signal peptide" evidence="1">
    <location>
        <begin position="1"/>
        <end position="19"/>
    </location>
</feature>
<gene>
    <name evidence="2" type="ORF">KL86DYS1_10889</name>
</gene>
<dbReference type="InterPro" id="IPR046732">
    <property type="entry name" value="DUF6624"/>
</dbReference>
<dbReference type="AlphaFoldDB" id="A0A212J273"/>
<proteinExistence type="predicted"/>
<sequence>MKYLSLLFIFFMPFLSIFSQDGKGLDETLVQMLEEEQAVRKSMSTFYAEWSGKEEFQSKRDSIVAVMLKIDRANQQFIANLLDSVGWPGNLTPQANMAIFMIVQHSPVAYMNKYAPLITEGYRKGYVDSGLYAIFEDRFLMRQNKPQLYGSQIMNGYVWPIQDLDLLDARRKEMNLSSHQEYLDSFKKSGMQINWDKELTVEELIKILGFSPKDVE</sequence>
<evidence type="ECO:0000256" key="1">
    <source>
        <dbReference type="SAM" id="SignalP"/>
    </source>
</evidence>
<organism evidence="2">
    <name type="scientific">uncultured Dysgonomonas sp</name>
    <dbReference type="NCBI Taxonomy" id="206096"/>
    <lineage>
        <taxon>Bacteria</taxon>
        <taxon>Pseudomonadati</taxon>
        <taxon>Bacteroidota</taxon>
        <taxon>Bacteroidia</taxon>
        <taxon>Bacteroidales</taxon>
        <taxon>Dysgonomonadaceae</taxon>
        <taxon>Dysgonomonas</taxon>
        <taxon>environmental samples</taxon>
    </lineage>
</organism>
<name>A0A212J273_9BACT</name>
<evidence type="ECO:0000313" key="2">
    <source>
        <dbReference type="EMBL" id="SBV93520.1"/>
    </source>
</evidence>
<reference evidence="2" key="1">
    <citation type="submission" date="2016-04" db="EMBL/GenBank/DDBJ databases">
        <authorList>
            <person name="Evans L.H."/>
            <person name="Alamgir A."/>
            <person name="Owens N."/>
            <person name="Weber N.D."/>
            <person name="Virtaneva K."/>
            <person name="Barbian K."/>
            <person name="Babar A."/>
            <person name="Rosenke K."/>
        </authorList>
    </citation>
    <scope>NUCLEOTIDE SEQUENCE</scope>
    <source>
        <strain evidence="2">86-1</strain>
    </source>
</reference>
<dbReference type="EMBL" id="FLUM01000001">
    <property type="protein sequence ID" value="SBV93520.1"/>
    <property type="molecule type" value="Genomic_DNA"/>
</dbReference>
<feature type="chain" id="PRO_5013052709" evidence="1">
    <location>
        <begin position="20"/>
        <end position="216"/>
    </location>
</feature>
<protein>
    <submittedName>
        <fullName evidence="2">Uncharacterized protein</fullName>
    </submittedName>
</protein>
<keyword evidence="1" id="KW-0732">Signal</keyword>
<dbReference type="Pfam" id="PF20329">
    <property type="entry name" value="DUF6624"/>
    <property type="match status" value="1"/>
</dbReference>